<dbReference type="EMBL" id="KZ819293">
    <property type="protein sequence ID" value="PWN97860.1"/>
    <property type="molecule type" value="Genomic_DNA"/>
</dbReference>
<name>A0A316Z7W0_9BASI</name>
<keyword evidence="3 5" id="KW-1133">Transmembrane helix</keyword>
<evidence type="ECO:0000256" key="2">
    <source>
        <dbReference type="ARBA" id="ARBA00022692"/>
    </source>
</evidence>
<dbReference type="Pfam" id="PF00892">
    <property type="entry name" value="EamA"/>
    <property type="match status" value="2"/>
</dbReference>
<accession>A0A316Z7W0</accession>
<gene>
    <name evidence="7" type="ORF">FA09DRAFT_297678</name>
</gene>
<feature type="transmembrane region" description="Helical" evidence="5">
    <location>
        <begin position="216"/>
        <end position="236"/>
    </location>
</feature>
<feature type="transmembrane region" description="Helical" evidence="5">
    <location>
        <begin position="311"/>
        <end position="328"/>
    </location>
</feature>
<dbReference type="PANTHER" id="PTHR22911">
    <property type="entry name" value="ACYL-MALONYL CONDENSING ENZYME-RELATED"/>
    <property type="match status" value="1"/>
</dbReference>
<comment type="subcellular location">
    <subcellularLocation>
        <location evidence="1">Membrane</location>
        <topology evidence="1">Multi-pass membrane protein</topology>
    </subcellularLocation>
</comment>
<proteinExistence type="predicted"/>
<evidence type="ECO:0000256" key="3">
    <source>
        <dbReference type="ARBA" id="ARBA00022989"/>
    </source>
</evidence>
<feature type="domain" description="EamA" evidence="6">
    <location>
        <begin position="217"/>
        <end position="345"/>
    </location>
</feature>
<keyword evidence="4 5" id="KW-0472">Membrane</keyword>
<dbReference type="GO" id="GO:0016020">
    <property type="term" value="C:membrane"/>
    <property type="evidence" value="ECO:0007669"/>
    <property type="project" value="UniProtKB-SubCell"/>
</dbReference>
<dbReference type="OrthoDB" id="306876at2759"/>
<feature type="transmembrane region" description="Helical" evidence="5">
    <location>
        <begin position="129"/>
        <end position="149"/>
    </location>
</feature>
<feature type="transmembrane region" description="Helical" evidence="5">
    <location>
        <begin position="25"/>
        <end position="47"/>
    </location>
</feature>
<dbReference type="GeneID" id="37267761"/>
<evidence type="ECO:0000259" key="6">
    <source>
        <dbReference type="Pfam" id="PF00892"/>
    </source>
</evidence>
<dbReference type="STRING" id="58919.A0A316Z7W0"/>
<evidence type="ECO:0000313" key="7">
    <source>
        <dbReference type="EMBL" id="PWN97860.1"/>
    </source>
</evidence>
<feature type="transmembrane region" description="Helical" evidence="5">
    <location>
        <begin position="334"/>
        <end position="351"/>
    </location>
</feature>
<dbReference type="PANTHER" id="PTHR22911:SF6">
    <property type="entry name" value="SOLUTE CARRIER FAMILY 35 MEMBER G1"/>
    <property type="match status" value="1"/>
</dbReference>
<evidence type="ECO:0000256" key="4">
    <source>
        <dbReference type="ARBA" id="ARBA00023136"/>
    </source>
</evidence>
<evidence type="ECO:0000256" key="1">
    <source>
        <dbReference type="ARBA" id="ARBA00004141"/>
    </source>
</evidence>
<dbReference type="RefSeq" id="XP_025598139.1">
    <property type="nucleotide sequence ID" value="XM_025740215.1"/>
</dbReference>
<dbReference type="SUPFAM" id="SSF103481">
    <property type="entry name" value="Multidrug resistance efflux transporter EmrE"/>
    <property type="match status" value="2"/>
</dbReference>
<dbReference type="InterPro" id="IPR000620">
    <property type="entry name" value="EamA_dom"/>
</dbReference>
<feature type="transmembrane region" description="Helical" evidence="5">
    <location>
        <begin position="248"/>
        <end position="267"/>
    </location>
</feature>
<dbReference type="Proteomes" id="UP000245946">
    <property type="component" value="Unassembled WGS sequence"/>
</dbReference>
<reference evidence="7 8" key="1">
    <citation type="journal article" date="2018" name="Mol. Biol. Evol.">
        <title>Broad Genomic Sampling Reveals a Smut Pathogenic Ancestry of the Fungal Clade Ustilaginomycotina.</title>
        <authorList>
            <person name="Kijpornyongpan T."/>
            <person name="Mondo S.J."/>
            <person name="Barry K."/>
            <person name="Sandor L."/>
            <person name="Lee J."/>
            <person name="Lipzen A."/>
            <person name="Pangilinan J."/>
            <person name="LaButti K."/>
            <person name="Hainaut M."/>
            <person name="Henrissat B."/>
            <person name="Grigoriev I.V."/>
            <person name="Spatafora J.W."/>
            <person name="Aime M.C."/>
        </authorList>
    </citation>
    <scope>NUCLEOTIDE SEQUENCE [LARGE SCALE GENOMIC DNA]</scope>
    <source>
        <strain evidence="7 8">MCA 4186</strain>
    </source>
</reference>
<evidence type="ECO:0000313" key="8">
    <source>
        <dbReference type="Proteomes" id="UP000245946"/>
    </source>
</evidence>
<feature type="transmembrane region" description="Helical" evidence="5">
    <location>
        <begin position="102"/>
        <end position="123"/>
    </location>
</feature>
<evidence type="ECO:0000256" key="5">
    <source>
        <dbReference type="SAM" id="Phobius"/>
    </source>
</evidence>
<dbReference type="InterPro" id="IPR037185">
    <property type="entry name" value="EmrE-like"/>
</dbReference>
<feature type="transmembrane region" description="Helical" evidence="5">
    <location>
        <begin position="279"/>
        <end position="299"/>
    </location>
</feature>
<dbReference type="AlphaFoldDB" id="A0A316Z7W0"/>
<sequence>MDPGGTQITMREAMVSSSELPGSNLGLVLIAVSQVCYSCMNLVVVLLDEREGKNAPGKGPGGEPAMGALQIVAAECFVIWLACTALMLYARTEHIIMGPPGVRGVLLARGICGWLSTLLLYVSLEMLPIAEMTSISFLAPLVTGVLAAITIGEPFTLREKIAGVSSLFGVTLIARPAFLFGRGEESDVPSAPGDTPPIDGIPELPLPDVGGLDEHSLGVIIALVAVLFIAGAWVSLRAIGHRASTYHSIAYFSGVSWVASLLTMAALREPLVVPQSPLSIFLLSGIGLFSLCAQVFQTLGLQREKAGRAAVMSYLQILFATFFQVVLLGTPLEALSILGSVLILANGAWVASAKANDDDAVAVH</sequence>
<feature type="domain" description="EamA" evidence="6">
    <location>
        <begin position="68"/>
        <end position="174"/>
    </location>
</feature>
<protein>
    <recommendedName>
        <fullName evidence="6">EamA domain-containing protein</fullName>
    </recommendedName>
</protein>
<feature type="transmembrane region" description="Helical" evidence="5">
    <location>
        <begin position="67"/>
        <end position="90"/>
    </location>
</feature>
<keyword evidence="2 5" id="KW-0812">Transmembrane</keyword>
<keyword evidence="8" id="KW-1185">Reference proteome</keyword>
<organism evidence="7 8">
    <name type="scientific">Tilletiopsis washingtonensis</name>
    <dbReference type="NCBI Taxonomy" id="58919"/>
    <lineage>
        <taxon>Eukaryota</taxon>
        <taxon>Fungi</taxon>
        <taxon>Dikarya</taxon>
        <taxon>Basidiomycota</taxon>
        <taxon>Ustilaginomycotina</taxon>
        <taxon>Exobasidiomycetes</taxon>
        <taxon>Entylomatales</taxon>
        <taxon>Entylomatales incertae sedis</taxon>
        <taxon>Tilletiopsis</taxon>
    </lineage>
</organism>